<accession>A0A226DD16</accession>
<evidence type="ECO:0000313" key="3">
    <source>
        <dbReference type="EMBL" id="OXA43053.1"/>
    </source>
</evidence>
<dbReference type="AlphaFoldDB" id="A0A226DD16"/>
<feature type="compositionally biased region" description="Acidic residues" evidence="1">
    <location>
        <begin position="507"/>
        <end position="574"/>
    </location>
</feature>
<name>A0A226DD16_FOLCA</name>
<evidence type="ECO:0000256" key="1">
    <source>
        <dbReference type="SAM" id="MobiDB-lite"/>
    </source>
</evidence>
<organism evidence="3 4">
    <name type="scientific">Folsomia candida</name>
    <name type="common">Springtail</name>
    <dbReference type="NCBI Taxonomy" id="158441"/>
    <lineage>
        <taxon>Eukaryota</taxon>
        <taxon>Metazoa</taxon>
        <taxon>Ecdysozoa</taxon>
        <taxon>Arthropoda</taxon>
        <taxon>Hexapoda</taxon>
        <taxon>Collembola</taxon>
        <taxon>Entomobryomorpha</taxon>
        <taxon>Isotomoidea</taxon>
        <taxon>Isotomidae</taxon>
        <taxon>Proisotominae</taxon>
        <taxon>Folsomia</taxon>
    </lineage>
</organism>
<dbReference type="Proteomes" id="UP000198287">
    <property type="component" value="Unassembled WGS sequence"/>
</dbReference>
<dbReference type="PROSITE" id="PS50878">
    <property type="entry name" value="RT_POL"/>
    <property type="match status" value="1"/>
</dbReference>
<evidence type="ECO:0000259" key="2">
    <source>
        <dbReference type="PROSITE" id="PS50878"/>
    </source>
</evidence>
<gene>
    <name evidence="3" type="ORF">Fcan01_22125</name>
</gene>
<keyword evidence="4" id="KW-1185">Reference proteome</keyword>
<feature type="region of interest" description="Disordered" evidence="1">
    <location>
        <begin position="506"/>
        <end position="574"/>
    </location>
</feature>
<comment type="caution">
    <text evidence="3">The sequence shown here is derived from an EMBL/GenBank/DDBJ whole genome shotgun (WGS) entry which is preliminary data.</text>
</comment>
<sequence length="715" mass="81177">MVERLIDWHIRTPELIGGLMDNNQYAYMKGRSTESAMHQIVARAEGTLRTREHAIVVFMDIRGAFSDATVQSIEDASHGLSRVAERGCPQGGVLSPLLWNLVVDEVPKKLRNSLPQVYSNGYADDISTLSRGLDLGTVVQDAQRSINIVNRWSQQVDLGVEGDKVAAILLTSKRVGSEALLTSYLGNHIVRATKGMMALAVCKRAIGPTWGLRPSTVMWMYKTIVRPTMEYGAVVWCSASKVKCHMKLLDRVQRVAMLSTSGTMRNTPSASLECLFGLEPMDIRIQRVALSTMYRLQVNNQWLGWYGRGFKGPMSHMDLCNNLSSKVTVCGPGKSDRKKACREWAEKAHKSRWQDTHLCKQTKLFLKEPYQANLGNIVKLNRNSLRQLVQGKETGYHFITECDCFAMTRLVVLEGLYLTSEELLEMPFASDCDLQMMYSDSEDLDSQMSFSVLNMVLTIVFVPPKDRRLIGVRNRYSLDIIKSRVSFCRLSFIFSGRAKENLGNEIYGDDINDDGIENDGNEDDDTEDDDVEDDDIGDDNIEDVDIEGDDVDDDDIKDDDVKDDDVEDDDVEDDDIEDQDDIWERFFKGIRSKIEREVVQCEKTVFIGKSSDVRLEYEFLSRKYTDIKFFRSSQTLEPYPIGILFQHGWKSKIVERFKRVSEAGILTLILKEDLSRPRGKVVNNIYSIRHYKNSRTEAADKIIRIAVAVTELGKK</sequence>
<dbReference type="EMBL" id="LNIX01000023">
    <property type="protein sequence ID" value="OXA43053.1"/>
    <property type="molecule type" value="Genomic_DNA"/>
</dbReference>
<dbReference type="InterPro" id="IPR000477">
    <property type="entry name" value="RT_dom"/>
</dbReference>
<protein>
    <submittedName>
        <fullName evidence="3">Retrovirus-related Pol polyprotein from type-1 retrotransposable element R1</fullName>
    </submittedName>
</protein>
<feature type="domain" description="Reverse transcriptase" evidence="2">
    <location>
        <begin position="1"/>
        <end position="189"/>
    </location>
</feature>
<proteinExistence type="predicted"/>
<evidence type="ECO:0000313" key="4">
    <source>
        <dbReference type="Proteomes" id="UP000198287"/>
    </source>
</evidence>
<dbReference type="Pfam" id="PF00078">
    <property type="entry name" value="RVT_1"/>
    <property type="match status" value="1"/>
</dbReference>
<dbReference type="OrthoDB" id="5419617at2759"/>
<reference evidence="3 4" key="1">
    <citation type="submission" date="2015-12" db="EMBL/GenBank/DDBJ databases">
        <title>The genome of Folsomia candida.</title>
        <authorList>
            <person name="Faddeeva A."/>
            <person name="Derks M.F."/>
            <person name="Anvar Y."/>
            <person name="Smit S."/>
            <person name="Van Straalen N."/>
            <person name="Roelofs D."/>
        </authorList>
    </citation>
    <scope>NUCLEOTIDE SEQUENCE [LARGE SCALE GENOMIC DNA]</scope>
    <source>
        <strain evidence="3 4">VU population</strain>
        <tissue evidence="3">Whole body</tissue>
    </source>
</reference>